<dbReference type="InterPro" id="IPR016160">
    <property type="entry name" value="Ald_DH_CS_CYS"/>
</dbReference>
<dbReference type="Proteomes" id="UP000007753">
    <property type="component" value="Chromosome 1"/>
</dbReference>
<evidence type="ECO:0000256" key="2">
    <source>
        <dbReference type="ARBA" id="ARBA00023002"/>
    </source>
</evidence>
<dbReference type="PROSITE" id="PS00070">
    <property type="entry name" value="ALDEHYDE_DEHYDR_CYS"/>
    <property type="match status" value="1"/>
</dbReference>
<dbReference type="RefSeq" id="WP_013038876.1">
    <property type="nucleotide sequence ID" value="NC_014006.1"/>
</dbReference>
<dbReference type="STRING" id="452662.SJA_C1-02380"/>
<name>D4YXJ0_SPHIU</name>
<dbReference type="FunFam" id="3.40.309.10:FF:000009">
    <property type="entry name" value="Aldehyde dehydrogenase A"/>
    <property type="match status" value="1"/>
</dbReference>
<evidence type="ECO:0000256" key="3">
    <source>
        <dbReference type="PROSITE-ProRule" id="PRU10007"/>
    </source>
</evidence>
<evidence type="ECO:0000256" key="4">
    <source>
        <dbReference type="RuleBase" id="RU003345"/>
    </source>
</evidence>
<dbReference type="Gene3D" id="3.40.309.10">
    <property type="entry name" value="Aldehyde Dehydrogenase, Chain A, domain 2"/>
    <property type="match status" value="1"/>
</dbReference>
<dbReference type="InterPro" id="IPR029510">
    <property type="entry name" value="Ald_DH_CS_GLU"/>
</dbReference>
<feature type="active site" evidence="3">
    <location>
        <position position="258"/>
    </location>
</feature>
<dbReference type="GeneID" id="29271941"/>
<dbReference type="PANTHER" id="PTHR11699">
    <property type="entry name" value="ALDEHYDE DEHYDROGENASE-RELATED"/>
    <property type="match status" value="1"/>
</dbReference>
<organism evidence="6 7">
    <name type="scientific">Sphingobium indicum (strain DSM 16413 / CCM 7287 / MTCC 6362 / UT26 / NBRC 101211 / UT26S)</name>
    <name type="common">Sphingobium japonicum</name>
    <dbReference type="NCBI Taxonomy" id="452662"/>
    <lineage>
        <taxon>Bacteria</taxon>
        <taxon>Pseudomonadati</taxon>
        <taxon>Pseudomonadota</taxon>
        <taxon>Alphaproteobacteria</taxon>
        <taxon>Sphingomonadales</taxon>
        <taxon>Sphingomonadaceae</taxon>
        <taxon>Sphingobium</taxon>
    </lineage>
</organism>
<accession>D4YXJ0</accession>
<keyword evidence="7" id="KW-1185">Reference proteome</keyword>
<protein>
    <submittedName>
        <fullName evidence="6">NAD-dependent aldehyde dehydrogenase</fullName>
        <ecNumber evidence="6">1.2.1.3</ecNumber>
    </submittedName>
</protein>
<dbReference type="SUPFAM" id="SSF53720">
    <property type="entry name" value="ALDH-like"/>
    <property type="match status" value="1"/>
</dbReference>
<dbReference type="Gene3D" id="3.40.605.10">
    <property type="entry name" value="Aldehyde Dehydrogenase, Chain A, domain 1"/>
    <property type="match status" value="1"/>
</dbReference>
<gene>
    <name evidence="6" type="ordered locus">SJA_C1-02380</name>
</gene>
<evidence type="ECO:0000256" key="1">
    <source>
        <dbReference type="ARBA" id="ARBA00009986"/>
    </source>
</evidence>
<feature type="domain" description="Aldehyde dehydrogenase" evidence="5">
    <location>
        <begin position="34"/>
        <end position="482"/>
    </location>
</feature>
<dbReference type="Pfam" id="PF00171">
    <property type="entry name" value="Aldedh"/>
    <property type="match status" value="1"/>
</dbReference>
<reference evidence="6 7" key="1">
    <citation type="journal article" date="2010" name="J. Bacteriol.">
        <title>Complete genome sequence of the representative gamma-hexachlorocyclohexane-degrading bacterium Sphingobium japonicum UT26.</title>
        <authorList>
            <person name="Nagata Y."/>
            <person name="Ohtsubo Y."/>
            <person name="Endo R."/>
            <person name="Ichikawa N."/>
            <person name="Ankai A."/>
            <person name="Oguchi A."/>
            <person name="Fukui S."/>
            <person name="Fujita N."/>
            <person name="Tsuda M."/>
        </authorList>
    </citation>
    <scope>NUCLEOTIDE SEQUENCE [LARGE SCALE GENOMIC DNA]</scope>
    <source>
        <strain evidence="7">DSM 16413 / CCM 7287 / MTCC 6362 / UT26 / NBRC 101211 / UT26S</strain>
    </source>
</reference>
<evidence type="ECO:0000313" key="6">
    <source>
        <dbReference type="EMBL" id="BAI95072.1"/>
    </source>
</evidence>
<keyword evidence="2 4" id="KW-0560">Oxidoreductase</keyword>
<dbReference type="GO" id="GO:0004029">
    <property type="term" value="F:aldehyde dehydrogenase (NAD+) activity"/>
    <property type="evidence" value="ECO:0007669"/>
    <property type="project" value="UniProtKB-EC"/>
</dbReference>
<dbReference type="CDD" id="cd07106">
    <property type="entry name" value="ALDH_AldA-AAD23400"/>
    <property type="match status" value="1"/>
</dbReference>
<evidence type="ECO:0000259" key="5">
    <source>
        <dbReference type="Pfam" id="PF00171"/>
    </source>
</evidence>
<dbReference type="FunFam" id="3.40.605.10:FF:000007">
    <property type="entry name" value="NAD/NADP-dependent betaine aldehyde dehydrogenase"/>
    <property type="match status" value="1"/>
</dbReference>
<dbReference type="AlphaFoldDB" id="D4YXJ0"/>
<dbReference type="eggNOG" id="COG1012">
    <property type="taxonomic scope" value="Bacteria"/>
</dbReference>
<proteinExistence type="inferred from homology"/>
<dbReference type="KEGG" id="sjp:SJA_C1-02380"/>
<dbReference type="InterPro" id="IPR016162">
    <property type="entry name" value="Ald_DH_N"/>
</dbReference>
<dbReference type="InterPro" id="IPR015590">
    <property type="entry name" value="Aldehyde_DH_dom"/>
</dbReference>
<dbReference type="EMBL" id="AP010803">
    <property type="protein sequence ID" value="BAI95072.1"/>
    <property type="molecule type" value="Genomic_DNA"/>
</dbReference>
<comment type="similarity">
    <text evidence="1 4">Belongs to the aldehyde dehydrogenase family.</text>
</comment>
<dbReference type="InterPro" id="IPR016161">
    <property type="entry name" value="Ald_DH/histidinol_DH"/>
</dbReference>
<dbReference type="InterPro" id="IPR016163">
    <property type="entry name" value="Ald_DH_C"/>
</dbReference>
<dbReference type="InterPro" id="IPR044086">
    <property type="entry name" value="LUC3-like"/>
</dbReference>
<dbReference type="EC" id="1.2.1.3" evidence="6"/>
<evidence type="ECO:0000313" key="7">
    <source>
        <dbReference type="Proteomes" id="UP000007753"/>
    </source>
</evidence>
<dbReference type="PROSITE" id="PS00687">
    <property type="entry name" value="ALDEHYDE_DEHYDR_GLU"/>
    <property type="match status" value="1"/>
</dbReference>
<dbReference type="HOGENOM" id="CLU_005391_0_0_5"/>
<sequence length="492" mass="51956">MPVETCPIRRNETQPGGLARYGQLVGGEIVTGERDMEVLSPATEAAFAIVPDATRGELARAIAAAGAAFPAWRARSFDERRACLLDFAAAILRDRDRIAEALTREQGKPLSRALSEIGNAVRAIEDICTIDMKPQLLRDTPAEKIELVYRPLGVVAGITAWNVPVILAAQKIAQALYTGNTMVLKPSPYTPVATLLLGEASLGILPPGVLNIVSGGNELGAWLTSDPAIAKISFTGSGPTGRRVLEASASNFARVTLELGGNDAAIVLPDVDLDKVVPALFAAAFNNAGQICMAIKRLYVHADIHDEVVRRFARLADEIRLGDGMLPDSEMGPVQNRAQYEKLLALLADTRAIPDAHIVAGGVAPEGAGYFIRPTVVTGLVEGCRLVDEEPFGPILPILRFDDADDAVERANASPFGLSGSVWSADTARAAALARRLEVGTAWVNRHGGADGGIPLGGAKASGIGREHGLLGLRNYMEPQIVSVPQVAVAPC</sequence>